<evidence type="ECO:0008006" key="4">
    <source>
        <dbReference type="Google" id="ProtNLM"/>
    </source>
</evidence>
<evidence type="ECO:0000313" key="3">
    <source>
        <dbReference type="Proteomes" id="UP000555103"/>
    </source>
</evidence>
<dbReference type="AlphaFoldDB" id="A0A840CYP8"/>
<accession>A0A840CYP8</accession>
<evidence type="ECO:0000256" key="1">
    <source>
        <dbReference type="SAM" id="SignalP"/>
    </source>
</evidence>
<evidence type="ECO:0000313" key="2">
    <source>
        <dbReference type="EMBL" id="MBB4037542.1"/>
    </source>
</evidence>
<sequence length="127" mass="14437">MKKLLLLLFLVACCSLYSSAQKENFIYCELVGTGKFMSTKVNVQVDFGQSTSIWKGIDYLKDDKGKKISFNSMVDAMNYMGKQGWEFVQAYVVTTNNQNVYHWLLKQVISEENLQKVLDAPKDGDGD</sequence>
<feature type="chain" id="PRO_5032783058" description="DUF4177 domain-containing protein" evidence="1">
    <location>
        <begin position="21"/>
        <end position="127"/>
    </location>
</feature>
<gene>
    <name evidence="2" type="ORF">GGR21_003459</name>
</gene>
<protein>
    <recommendedName>
        <fullName evidence="4">DUF4177 domain-containing protein</fullName>
    </recommendedName>
</protein>
<dbReference type="Proteomes" id="UP000555103">
    <property type="component" value="Unassembled WGS sequence"/>
</dbReference>
<proteinExistence type="predicted"/>
<comment type="caution">
    <text evidence="2">The sequence shown here is derived from an EMBL/GenBank/DDBJ whole genome shotgun (WGS) entry which is preliminary data.</text>
</comment>
<organism evidence="2 3">
    <name type="scientific">Dysgonomonas hofstadii</name>
    <dbReference type="NCBI Taxonomy" id="637886"/>
    <lineage>
        <taxon>Bacteria</taxon>
        <taxon>Pseudomonadati</taxon>
        <taxon>Bacteroidota</taxon>
        <taxon>Bacteroidia</taxon>
        <taxon>Bacteroidales</taxon>
        <taxon>Dysgonomonadaceae</taxon>
        <taxon>Dysgonomonas</taxon>
    </lineage>
</organism>
<feature type="signal peptide" evidence="1">
    <location>
        <begin position="1"/>
        <end position="20"/>
    </location>
</feature>
<dbReference type="EMBL" id="JACIEP010000014">
    <property type="protein sequence ID" value="MBB4037542.1"/>
    <property type="molecule type" value="Genomic_DNA"/>
</dbReference>
<name>A0A840CYP8_9BACT</name>
<reference evidence="2 3" key="1">
    <citation type="submission" date="2020-08" db="EMBL/GenBank/DDBJ databases">
        <title>Genomic Encyclopedia of Type Strains, Phase IV (KMG-IV): sequencing the most valuable type-strain genomes for metagenomic binning, comparative biology and taxonomic classification.</title>
        <authorList>
            <person name="Goeker M."/>
        </authorList>
    </citation>
    <scope>NUCLEOTIDE SEQUENCE [LARGE SCALE GENOMIC DNA]</scope>
    <source>
        <strain evidence="2 3">DSM 104969</strain>
    </source>
</reference>
<dbReference type="RefSeq" id="WP_183308380.1">
    <property type="nucleotide sequence ID" value="NZ_JACIEP010000014.1"/>
</dbReference>
<keyword evidence="1" id="KW-0732">Signal</keyword>
<keyword evidence="3" id="KW-1185">Reference proteome</keyword>